<accession>A0AAN0RL07</accession>
<dbReference type="KEGG" id="ptp:RCA23_c26520"/>
<dbReference type="Proteomes" id="UP000028680">
    <property type="component" value="Chromosome"/>
</dbReference>
<sequence>MQMNEMVTIPKVEYLRLKALDEDMSDLHSATAILDRIKAGTEDLIPSNVVDRLLDGDPPLRVWREHRELSQTELARRSGVNRIQLIDIEAGRKTGSVATLTKLAKALAVDLDDLVVATD</sequence>
<dbReference type="GO" id="GO:0003700">
    <property type="term" value="F:DNA-binding transcription factor activity"/>
    <property type="evidence" value="ECO:0007669"/>
    <property type="project" value="TreeGrafter"/>
</dbReference>
<organism evidence="3 4">
    <name type="scientific">Planktomarina temperata RCA23</name>
    <dbReference type="NCBI Taxonomy" id="666509"/>
    <lineage>
        <taxon>Bacteria</taxon>
        <taxon>Pseudomonadati</taxon>
        <taxon>Pseudomonadota</taxon>
        <taxon>Alphaproteobacteria</taxon>
        <taxon>Rhodobacterales</taxon>
        <taxon>Paracoccaceae</taxon>
        <taxon>Planktomarina</taxon>
    </lineage>
</organism>
<gene>
    <name evidence="3" type="ORF">RCA23_c26520</name>
</gene>
<dbReference type="CDD" id="cd00093">
    <property type="entry name" value="HTH_XRE"/>
    <property type="match status" value="1"/>
</dbReference>
<protein>
    <recommendedName>
        <fullName evidence="2">HTH cro/C1-type domain-containing protein</fullName>
    </recommendedName>
</protein>
<dbReference type="AlphaFoldDB" id="A0AAN0RL07"/>
<name>A0AAN0RL07_9RHOB</name>
<dbReference type="GO" id="GO:0005829">
    <property type="term" value="C:cytosol"/>
    <property type="evidence" value="ECO:0007669"/>
    <property type="project" value="TreeGrafter"/>
</dbReference>
<dbReference type="SMART" id="SM00530">
    <property type="entry name" value="HTH_XRE"/>
    <property type="match status" value="1"/>
</dbReference>
<keyword evidence="1" id="KW-0238">DNA-binding</keyword>
<dbReference type="Pfam" id="PF01381">
    <property type="entry name" value="HTH_3"/>
    <property type="match status" value="1"/>
</dbReference>
<dbReference type="InterPro" id="IPR001387">
    <property type="entry name" value="Cro/C1-type_HTH"/>
</dbReference>
<dbReference type="InterPro" id="IPR050807">
    <property type="entry name" value="TransReg_Diox_bact_type"/>
</dbReference>
<dbReference type="InterPro" id="IPR010982">
    <property type="entry name" value="Lambda_DNA-bd_dom_sf"/>
</dbReference>
<dbReference type="PANTHER" id="PTHR46797">
    <property type="entry name" value="HTH-TYPE TRANSCRIPTIONAL REGULATOR"/>
    <property type="match status" value="1"/>
</dbReference>
<evidence type="ECO:0000313" key="4">
    <source>
        <dbReference type="Proteomes" id="UP000028680"/>
    </source>
</evidence>
<dbReference type="PANTHER" id="PTHR46797:SF1">
    <property type="entry name" value="METHYLPHOSPHONATE SYNTHASE"/>
    <property type="match status" value="1"/>
</dbReference>
<evidence type="ECO:0000313" key="3">
    <source>
        <dbReference type="EMBL" id="AII88168.1"/>
    </source>
</evidence>
<dbReference type="SUPFAM" id="SSF47413">
    <property type="entry name" value="lambda repressor-like DNA-binding domains"/>
    <property type="match status" value="1"/>
</dbReference>
<reference evidence="3 4" key="1">
    <citation type="journal article" date="2014" name="ISME J.">
        <title>Adaptation of an abundant Roseobacter RCA organism to pelagic systems revealed by genomic and transcriptomic analyses.</title>
        <authorList>
            <person name="Voget S."/>
            <person name="Wemheuer B."/>
            <person name="Brinkhoff T."/>
            <person name="Vollmers J."/>
            <person name="Dietrich S."/>
            <person name="Giebel H.A."/>
            <person name="Beardsley C."/>
            <person name="Sardemann C."/>
            <person name="Bakenhus I."/>
            <person name="Billerbeck S."/>
            <person name="Daniel R."/>
            <person name="Simon M."/>
        </authorList>
    </citation>
    <scope>NUCLEOTIDE SEQUENCE [LARGE SCALE GENOMIC DNA]</scope>
    <source>
        <strain evidence="3 4">RCA23</strain>
    </source>
</reference>
<evidence type="ECO:0000259" key="2">
    <source>
        <dbReference type="PROSITE" id="PS50943"/>
    </source>
</evidence>
<proteinExistence type="predicted"/>
<feature type="domain" description="HTH cro/C1-type" evidence="2">
    <location>
        <begin position="60"/>
        <end position="114"/>
    </location>
</feature>
<keyword evidence="4" id="KW-1185">Reference proteome</keyword>
<dbReference type="EMBL" id="CP003984">
    <property type="protein sequence ID" value="AII88168.1"/>
    <property type="molecule type" value="Genomic_DNA"/>
</dbReference>
<dbReference type="Gene3D" id="1.10.260.40">
    <property type="entry name" value="lambda repressor-like DNA-binding domains"/>
    <property type="match status" value="1"/>
</dbReference>
<evidence type="ECO:0000256" key="1">
    <source>
        <dbReference type="ARBA" id="ARBA00023125"/>
    </source>
</evidence>
<dbReference type="PROSITE" id="PS50943">
    <property type="entry name" value="HTH_CROC1"/>
    <property type="match status" value="1"/>
</dbReference>
<dbReference type="GO" id="GO:0003677">
    <property type="term" value="F:DNA binding"/>
    <property type="evidence" value="ECO:0007669"/>
    <property type="project" value="UniProtKB-KW"/>
</dbReference>